<proteinExistence type="predicted"/>
<dbReference type="Proteomes" id="UP000502248">
    <property type="component" value="Chromosome"/>
</dbReference>
<accession>A0A7Z2ZL59</accession>
<keyword evidence="2" id="KW-1185">Reference proteome</keyword>
<gene>
    <name evidence="1" type="ORF">HH215_10350</name>
</gene>
<reference evidence="1 2" key="1">
    <citation type="submission" date="2020-04" db="EMBL/GenBank/DDBJ databases">
        <title>Genome sequencing of novel species.</title>
        <authorList>
            <person name="Heo J."/>
            <person name="Kim S.-J."/>
            <person name="Kim J.-S."/>
            <person name="Hong S.-B."/>
            <person name="Kwon S.-W."/>
        </authorList>
    </citation>
    <scope>NUCLEOTIDE SEQUENCE [LARGE SCALE GENOMIC DNA]</scope>
    <source>
        <strain evidence="1 2">MFER-1</strain>
    </source>
</reference>
<dbReference type="AlphaFoldDB" id="A0A7Z2ZL59"/>
<dbReference type="NCBIfam" id="TIGR01637">
    <property type="entry name" value="phage_arpU"/>
    <property type="match status" value="1"/>
</dbReference>
<evidence type="ECO:0000313" key="2">
    <source>
        <dbReference type="Proteomes" id="UP000502248"/>
    </source>
</evidence>
<dbReference type="KEGG" id="cheb:HH215_10350"/>
<protein>
    <submittedName>
        <fullName evidence="1">Uncharacterized protein</fullName>
    </submittedName>
</protein>
<dbReference type="EMBL" id="CP051680">
    <property type="protein sequence ID" value="QJD83540.1"/>
    <property type="molecule type" value="Genomic_DNA"/>
</dbReference>
<name>A0A7Z2ZL59_9BACL</name>
<sequence length="210" mass="24061">MTHNSINKRSIRKRNSCNQLCREVVELRIDEIDDVTITAEFSKKTKDTKKTVLEFIVKGDVSVEHSFELYKLAGDDVTLTIEKSSISTEFKQASKGVTGKINPDGTVDVDGNQMSFDERFRGPTGLTSDSTASIAIRNVDEPEMRHMFIDKVDRCVNRLPELQKKIIKLKYMQDEEIYDYQVYQIELGIAEGTFTKFKWKAFEKLAGNFI</sequence>
<evidence type="ECO:0000313" key="1">
    <source>
        <dbReference type="EMBL" id="QJD83540.1"/>
    </source>
</evidence>
<organism evidence="1 2">
    <name type="scientific">Cohnella herbarum</name>
    <dbReference type="NCBI Taxonomy" id="2728023"/>
    <lineage>
        <taxon>Bacteria</taxon>
        <taxon>Bacillati</taxon>
        <taxon>Bacillota</taxon>
        <taxon>Bacilli</taxon>
        <taxon>Bacillales</taxon>
        <taxon>Paenibacillaceae</taxon>
        <taxon>Cohnella</taxon>
    </lineage>
</organism>
<dbReference type="InterPro" id="IPR006524">
    <property type="entry name" value="ArpU-like"/>
</dbReference>
<dbReference type="RefSeq" id="WP_169279830.1">
    <property type="nucleotide sequence ID" value="NZ_CP051680.1"/>
</dbReference>